<name>A0A834TVI8_9FABA</name>
<organism evidence="2 3">
    <name type="scientific">Senna tora</name>
    <dbReference type="NCBI Taxonomy" id="362788"/>
    <lineage>
        <taxon>Eukaryota</taxon>
        <taxon>Viridiplantae</taxon>
        <taxon>Streptophyta</taxon>
        <taxon>Embryophyta</taxon>
        <taxon>Tracheophyta</taxon>
        <taxon>Spermatophyta</taxon>
        <taxon>Magnoliopsida</taxon>
        <taxon>eudicotyledons</taxon>
        <taxon>Gunneridae</taxon>
        <taxon>Pentapetalae</taxon>
        <taxon>rosids</taxon>
        <taxon>fabids</taxon>
        <taxon>Fabales</taxon>
        <taxon>Fabaceae</taxon>
        <taxon>Caesalpinioideae</taxon>
        <taxon>Cassia clade</taxon>
        <taxon>Senna</taxon>
    </lineage>
</organism>
<keyword evidence="3" id="KW-1185">Reference proteome</keyword>
<sequence length="154" mass="17153">MGFESDPSSKTMWDSKQTRISGIEKGCWLGKGSHKEGKKKGKYKKRVPQCRTAPPLGGREEGPPQPYVALPSSVLTFSVSVSPSSVPHNYTIAIYIIKGKLKLALTDRGKSKRRCRFEERKFGVASGNDEKWAQDKHVGWELALELHAGMRIIP</sequence>
<evidence type="ECO:0000313" key="3">
    <source>
        <dbReference type="Proteomes" id="UP000634136"/>
    </source>
</evidence>
<dbReference type="EMBL" id="JAAIUW010000006">
    <property type="protein sequence ID" value="KAF7829305.1"/>
    <property type="molecule type" value="Genomic_DNA"/>
</dbReference>
<feature type="region of interest" description="Disordered" evidence="1">
    <location>
        <begin position="31"/>
        <end position="65"/>
    </location>
</feature>
<evidence type="ECO:0000256" key="1">
    <source>
        <dbReference type="SAM" id="MobiDB-lite"/>
    </source>
</evidence>
<protein>
    <submittedName>
        <fullName evidence="2">Uncharacterized protein</fullName>
    </submittedName>
</protein>
<dbReference type="Proteomes" id="UP000634136">
    <property type="component" value="Unassembled WGS sequence"/>
</dbReference>
<comment type="caution">
    <text evidence="2">The sequence shown here is derived from an EMBL/GenBank/DDBJ whole genome shotgun (WGS) entry which is preliminary data.</text>
</comment>
<evidence type="ECO:0000313" key="2">
    <source>
        <dbReference type="EMBL" id="KAF7829305.1"/>
    </source>
</evidence>
<reference evidence="2" key="1">
    <citation type="submission" date="2020-09" db="EMBL/GenBank/DDBJ databases">
        <title>Genome-Enabled Discovery of Anthraquinone Biosynthesis in Senna tora.</title>
        <authorList>
            <person name="Kang S.-H."/>
            <person name="Pandey R.P."/>
            <person name="Lee C.-M."/>
            <person name="Sim J.-S."/>
            <person name="Jeong J.-T."/>
            <person name="Choi B.-S."/>
            <person name="Jung M."/>
            <person name="Ginzburg D."/>
            <person name="Zhao K."/>
            <person name="Won S.Y."/>
            <person name="Oh T.-J."/>
            <person name="Yu Y."/>
            <person name="Kim N.-H."/>
            <person name="Lee O.R."/>
            <person name="Lee T.-H."/>
            <person name="Bashyal P."/>
            <person name="Kim T.-S."/>
            <person name="Lee W.-H."/>
            <person name="Kawkins C."/>
            <person name="Kim C.-K."/>
            <person name="Kim J.S."/>
            <person name="Ahn B.O."/>
            <person name="Rhee S.Y."/>
            <person name="Sohng J.K."/>
        </authorList>
    </citation>
    <scope>NUCLEOTIDE SEQUENCE</scope>
    <source>
        <tissue evidence="2">Leaf</tissue>
    </source>
</reference>
<dbReference type="AlphaFoldDB" id="A0A834TVI8"/>
<proteinExistence type="predicted"/>
<feature type="compositionally biased region" description="Basic residues" evidence="1">
    <location>
        <begin position="36"/>
        <end position="48"/>
    </location>
</feature>
<accession>A0A834TVI8</accession>
<gene>
    <name evidence="2" type="ORF">G2W53_020469</name>
</gene>